<proteinExistence type="predicted"/>
<dbReference type="EMBL" id="MU806026">
    <property type="protein sequence ID" value="KAJ3841835.1"/>
    <property type="molecule type" value="Genomic_DNA"/>
</dbReference>
<sequence length="467" mass="52736">MVISLPNELLHSIIEYIAYISIPPEMEPSFPLKFLTKRTSPELLVLSVSDWRLRRVCLPFLFANIRIRNDEDAQKLSEEGEGQQYLPLFSTFTTRMVIGGSDEQELEEATLTETGDDIISQILPQLKQLLHVEVQDVHSRTDLLRSILAHATITSVLVHELPDIGMLMHDDDLSKVVIGNEVSLTPTFSPHFEECLNRGMGLASLDLWQPETLETQSFRTISGLEKLQLHMDFHPVSSSWMSNLSSSQPMLNELWLEDAGTHYFSRHPPPFISSFVEESSKQNLKKLYKIKCIGLRRSVGQCSQEWNVIGIGLNASSTSLIGILQLVASSFPKLERVGLGTHQATYDIGDLASVFVRFSSLRVMFLDLSLRLDFETEDTNHTESLVSSADSTYPINGLLARAESEFLRVTSLLAKRVRTLDSFHINQTGLYHLESGFSPRWHLRGWLHVLNGNRDVGGTLEQIIEDY</sequence>
<accession>A0AA38PF82</accession>
<dbReference type="Proteomes" id="UP001163846">
    <property type="component" value="Unassembled WGS sequence"/>
</dbReference>
<keyword evidence="2" id="KW-1185">Reference proteome</keyword>
<organism evidence="1 2">
    <name type="scientific">Lentinula raphanica</name>
    <dbReference type="NCBI Taxonomy" id="153919"/>
    <lineage>
        <taxon>Eukaryota</taxon>
        <taxon>Fungi</taxon>
        <taxon>Dikarya</taxon>
        <taxon>Basidiomycota</taxon>
        <taxon>Agaricomycotina</taxon>
        <taxon>Agaricomycetes</taxon>
        <taxon>Agaricomycetidae</taxon>
        <taxon>Agaricales</taxon>
        <taxon>Marasmiineae</taxon>
        <taxon>Omphalotaceae</taxon>
        <taxon>Lentinula</taxon>
    </lineage>
</organism>
<name>A0AA38PF82_9AGAR</name>
<protein>
    <submittedName>
        <fullName evidence="1">Uncharacterized protein</fullName>
    </submittedName>
</protein>
<evidence type="ECO:0000313" key="2">
    <source>
        <dbReference type="Proteomes" id="UP001163846"/>
    </source>
</evidence>
<comment type="caution">
    <text evidence="1">The sequence shown here is derived from an EMBL/GenBank/DDBJ whole genome shotgun (WGS) entry which is preliminary data.</text>
</comment>
<reference evidence="1" key="1">
    <citation type="submission" date="2022-08" db="EMBL/GenBank/DDBJ databases">
        <authorList>
            <consortium name="DOE Joint Genome Institute"/>
            <person name="Min B."/>
            <person name="Riley R."/>
            <person name="Sierra-Patev S."/>
            <person name="Naranjo-Ortiz M."/>
            <person name="Looney B."/>
            <person name="Konkel Z."/>
            <person name="Slot J.C."/>
            <person name="Sakamoto Y."/>
            <person name="Steenwyk J.L."/>
            <person name="Rokas A."/>
            <person name="Carro J."/>
            <person name="Camarero S."/>
            <person name="Ferreira P."/>
            <person name="Molpeceres G."/>
            <person name="Ruiz-Duenas F.J."/>
            <person name="Serrano A."/>
            <person name="Henrissat B."/>
            <person name="Drula E."/>
            <person name="Hughes K.W."/>
            <person name="Mata J.L."/>
            <person name="Ishikawa N.K."/>
            <person name="Vargas-Isla R."/>
            <person name="Ushijima S."/>
            <person name="Smith C.A."/>
            <person name="Ahrendt S."/>
            <person name="Andreopoulos W."/>
            <person name="He G."/>
            <person name="Labutti K."/>
            <person name="Lipzen A."/>
            <person name="Ng V."/>
            <person name="Sandor L."/>
            <person name="Barry K."/>
            <person name="Martinez A.T."/>
            <person name="Xiao Y."/>
            <person name="Gibbons J.G."/>
            <person name="Terashima K."/>
            <person name="Hibbett D.S."/>
            <person name="Grigoriev I.V."/>
        </authorList>
    </citation>
    <scope>NUCLEOTIDE SEQUENCE</scope>
    <source>
        <strain evidence="1">TFB9207</strain>
    </source>
</reference>
<dbReference type="AlphaFoldDB" id="A0AA38PF82"/>
<evidence type="ECO:0000313" key="1">
    <source>
        <dbReference type="EMBL" id="KAJ3841835.1"/>
    </source>
</evidence>
<gene>
    <name evidence="1" type="ORF">F5878DRAFT_609341</name>
</gene>